<dbReference type="PROSITE" id="PS00370">
    <property type="entry name" value="PEP_ENZYMES_PHOS_SITE"/>
    <property type="match status" value="1"/>
</dbReference>
<proteinExistence type="inferred from homology"/>
<dbReference type="InterPro" id="IPR008731">
    <property type="entry name" value="PTS_EIN"/>
</dbReference>
<dbReference type="Pfam" id="PF05524">
    <property type="entry name" value="PEP-utilisers_N"/>
    <property type="match status" value="1"/>
</dbReference>
<feature type="domain" description="Phosphotransferase system enzyme I N-terminal" evidence="4">
    <location>
        <begin position="31"/>
        <end position="152"/>
    </location>
</feature>
<dbReference type="eggNOG" id="COG1080">
    <property type="taxonomic scope" value="Bacteria"/>
</dbReference>
<evidence type="ECO:0000256" key="2">
    <source>
        <dbReference type="ARBA" id="ARBA00022679"/>
    </source>
</evidence>
<evidence type="ECO:0000313" key="5">
    <source>
        <dbReference type="EMBL" id="ACN13305.1"/>
    </source>
</evidence>
<organism evidence="5 6">
    <name type="scientific">Desulforapulum autotrophicum (strain ATCC 43914 / DSM 3382 / VKM B-1955 / HRM2)</name>
    <name type="common">Desulfobacterium autotrophicum</name>
    <dbReference type="NCBI Taxonomy" id="177437"/>
    <lineage>
        <taxon>Bacteria</taxon>
        <taxon>Pseudomonadati</taxon>
        <taxon>Thermodesulfobacteriota</taxon>
        <taxon>Desulfobacteria</taxon>
        <taxon>Desulfobacterales</taxon>
        <taxon>Desulfobacteraceae</taxon>
        <taxon>Desulforapulum</taxon>
    </lineage>
</organism>
<dbReference type="Pfam" id="PF00391">
    <property type="entry name" value="PEP-utilizers"/>
    <property type="match status" value="1"/>
</dbReference>
<dbReference type="InterPro" id="IPR036637">
    <property type="entry name" value="Phosphohistidine_dom_sf"/>
</dbReference>
<dbReference type="HOGENOM" id="CLU_007308_7_0_7"/>
<evidence type="ECO:0000259" key="3">
    <source>
        <dbReference type="Pfam" id="PF00391"/>
    </source>
</evidence>
<dbReference type="InterPro" id="IPR050499">
    <property type="entry name" value="PEP-utilizing_PTS_enzyme"/>
</dbReference>
<reference evidence="5 6" key="1">
    <citation type="journal article" date="2009" name="Environ. Microbiol.">
        <title>Genome sequence of Desulfobacterium autotrophicum HRM2, a marine sulfate reducer oxidizing organic carbon completely to carbon dioxide.</title>
        <authorList>
            <person name="Strittmatter A.W."/>
            <person name="Liesegang H."/>
            <person name="Rabus R."/>
            <person name="Decker I."/>
            <person name="Amann J."/>
            <person name="Andres S."/>
            <person name="Henne A."/>
            <person name="Fricke W.F."/>
            <person name="Martinez-Arias R."/>
            <person name="Bartels D."/>
            <person name="Goesmann A."/>
            <person name="Krause L."/>
            <person name="Puehler A."/>
            <person name="Klenk H.P."/>
            <person name="Richter M."/>
            <person name="Schuler M."/>
            <person name="Gloeckner F.O."/>
            <person name="Meyerdierks A."/>
            <person name="Gottschalk G."/>
            <person name="Amann R."/>
        </authorList>
    </citation>
    <scope>NUCLEOTIDE SEQUENCE [LARGE SCALE GENOMIC DNA]</scope>
    <source>
        <strain evidence="6">ATCC 43914 / DSM 3382 / HRM2</strain>
    </source>
</reference>
<dbReference type="GO" id="GO:0008965">
    <property type="term" value="F:phosphoenolpyruvate-protein phosphotransferase activity"/>
    <property type="evidence" value="ECO:0007669"/>
    <property type="project" value="UniProtKB-EC"/>
</dbReference>
<evidence type="ECO:0000259" key="4">
    <source>
        <dbReference type="Pfam" id="PF05524"/>
    </source>
</evidence>
<dbReference type="EMBL" id="CP001087">
    <property type="protein sequence ID" value="ACN13305.1"/>
    <property type="molecule type" value="Genomic_DNA"/>
</dbReference>
<evidence type="ECO:0000256" key="1">
    <source>
        <dbReference type="ARBA" id="ARBA00007837"/>
    </source>
</evidence>
<keyword evidence="6" id="KW-1185">Reference proteome</keyword>
<dbReference type="AlphaFoldDB" id="C0QFA9"/>
<dbReference type="InterPro" id="IPR018274">
    <property type="entry name" value="PEP_util_AS"/>
</dbReference>
<dbReference type="SUPFAM" id="SSF52009">
    <property type="entry name" value="Phosphohistidine domain"/>
    <property type="match status" value="1"/>
</dbReference>
<accession>C0QFA9</accession>
<dbReference type="PANTHER" id="PTHR46244">
    <property type="entry name" value="PHOSPHOENOLPYRUVATE-PROTEIN PHOSPHOTRANSFERASE"/>
    <property type="match status" value="1"/>
</dbReference>
<dbReference type="Gene3D" id="1.10.274.10">
    <property type="entry name" value="PtsI, HPr-binding domain"/>
    <property type="match status" value="1"/>
</dbReference>
<sequence length="283" mass="31121">MNKQLNLLGESCLGINDSAHPRKSEKKTLLHGDPVSSGFAEGRAYFLGKRVSFDQVAQETGEDIPTEIARLETAFLKSEAEVQSLVGGARDLSPQDKAILETHLMVLQDNLFMKQVKDHIQDGLTAEYSLKKIVLKHVDFFRGLDDPYFQDRWADIEDIGKRVLHNLFGFQGTITTKLRQPTILVASDISPVDMVALKQVNLKGIVLSKGGKTSHAVILARSFEIPMVIGVTAALDAIKPEEPLILDGNSGLVFRKPTRKIIDAYAQLKEHGAANPVVPCQGK</sequence>
<comment type="similarity">
    <text evidence="1">Belongs to the PEP-utilizing enzyme family.</text>
</comment>
<dbReference type="InterPro" id="IPR008279">
    <property type="entry name" value="PEP-util_enz_mobile_dom"/>
</dbReference>
<dbReference type="PANTHER" id="PTHR46244:SF6">
    <property type="entry name" value="PHOSPHOENOLPYRUVATE-PROTEIN PHOSPHOTRANSFERASE"/>
    <property type="match status" value="1"/>
</dbReference>
<dbReference type="STRING" id="177437.HRM2_01830"/>
<feature type="domain" description="PEP-utilising enzyme mobile" evidence="3">
    <location>
        <begin position="179"/>
        <end position="251"/>
    </location>
</feature>
<dbReference type="KEGG" id="dat:HRM2_01830"/>
<dbReference type="GO" id="GO:0009401">
    <property type="term" value="P:phosphoenolpyruvate-dependent sugar phosphotransferase system"/>
    <property type="evidence" value="ECO:0007669"/>
    <property type="project" value="InterPro"/>
</dbReference>
<evidence type="ECO:0000313" key="6">
    <source>
        <dbReference type="Proteomes" id="UP000000442"/>
    </source>
</evidence>
<gene>
    <name evidence="5" type="primary">ptsA1</name>
    <name evidence="5" type="ordered locus">HRM2_01830</name>
</gene>
<dbReference type="Gene3D" id="3.50.30.10">
    <property type="entry name" value="Phosphohistidine domain"/>
    <property type="match status" value="1"/>
</dbReference>
<protein>
    <submittedName>
        <fullName evidence="5">PtsA1</fullName>
        <ecNumber evidence="5">2.7.3.9</ecNumber>
    </submittedName>
</protein>
<dbReference type="EC" id="2.7.3.9" evidence="5"/>
<dbReference type="Proteomes" id="UP000000442">
    <property type="component" value="Chromosome"/>
</dbReference>
<dbReference type="InterPro" id="IPR036618">
    <property type="entry name" value="PtsI_HPr-bd_sf"/>
</dbReference>
<name>C0QFA9_DESAH</name>
<keyword evidence="2 5" id="KW-0808">Transferase</keyword>
<dbReference type="SUPFAM" id="SSF47831">
    <property type="entry name" value="Enzyme I of the PEP:sugar phosphotransferase system HPr-binding (sub)domain"/>
    <property type="match status" value="1"/>
</dbReference>
<dbReference type="RefSeq" id="WP_012662554.1">
    <property type="nucleotide sequence ID" value="NC_012108.1"/>
</dbReference>